<evidence type="ECO:0000313" key="1">
    <source>
        <dbReference type="EMBL" id="ACD90991.1"/>
    </source>
</evidence>
<dbReference type="AlphaFoldDB" id="B3EFM9"/>
<dbReference type="OrthoDB" id="9791837at2"/>
<dbReference type="InterPro" id="IPR029063">
    <property type="entry name" value="SAM-dependent_MTases_sf"/>
</dbReference>
<dbReference type="eggNOG" id="COG2227">
    <property type="taxonomic scope" value="Bacteria"/>
</dbReference>
<name>B3EFM9_CHLL2</name>
<dbReference type="Pfam" id="PF13489">
    <property type="entry name" value="Methyltransf_23"/>
    <property type="match status" value="1"/>
</dbReference>
<dbReference type="EMBL" id="CP001097">
    <property type="protein sequence ID" value="ACD90991.1"/>
    <property type="molecule type" value="Genomic_DNA"/>
</dbReference>
<accession>B3EFM9</accession>
<sequence length="237" mass="26584">MEQYTREFYANRHERTVRSAEIVLSILLKHIPAVHSAVDIGCGVGTWLSVLRNKGVKEILGVDGSWVDLTLLEIPGHSFLQADLQHFTPQVGKTYDLAISLEVAEHLPEASAKTFVASLTSLSRHVLFSAAIPFQGGTGHVNEQWPQYWAELFDERGYGVHDVIRPEIWNDSSIPFWYRQNALLFSGRDDSKEFQQPSGYDTKPSIPLNLVHPDLYLGRLAGGEADEVNRAETVSER</sequence>
<dbReference type="RefSeq" id="WP_012466860.1">
    <property type="nucleotide sequence ID" value="NC_010803.1"/>
</dbReference>
<evidence type="ECO:0008006" key="3">
    <source>
        <dbReference type="Google" id="ProtNLM"/>
    </source>
</evidence>
<organism evidence="1 2">
    <name type="scientific">Chlorobium limicola (strain DSM 245 / NBRC 103803 / 6330)</name>
    <dbReference type="NCBI Taxonomy" id="290315"/>
    <lineage>
        <taxon>Bacteria</taxon>
        <taxon>Pseudomonadati</taxon>
        <taxon>Chlorobiota</taxon>
        <taxon>Chlorobiia</taxon>
        <taxon>Chlorobiales</taxon>
        <taxon>Chlorobiaceae</taxon>
        <taxon>Chlorobium/Pelodictyon group</taxon>
        <taxon>Chlorobium</taxon>
    </lineage>
</organism>
<dbReference type="HOGENOM" id="CLU_082393_0_0_10"/>
<dbReference type="Proteomes" id="UP000008841">
    <property type="component" value="Chromosome"/>
</dbReference>
<dbReference type="Gene3D" id="3.40.50.150">
    <property type="entry name" value="Vaccinia Virus protein VP39"/>
    <property type="match status" value="1"/>
</dbReference>
<protein>
    <recommendedName>
        <fullName evidence="3">Methyltransferase type 12</fullName>
    </recommendedName>
</protein>
<dbReference type="CDD" id="cd02440">
    <property type="entry name" value="AdoMet_MTases"/>
    <property type="match status" value="1"/>
</dbReference>
<dbReference type="STRING" id="290315.Clim_1959"/>
<reference evidence="1 2" key="1">
    <citation type="submission" date="2008-05" db="EMBL/GenBank/DDBJ databases">
        <title>Complete sequence of Chlorobium limicola DSM 245.</title>
        <authorList>
            <consortium name="US DOE Joint Genome Institute"/>
            <person name="Lucas S."/>
            <person name="Copeland A."/>
            <person name="Lapidus A."/>
            <person name="Glavina del Rio T."/>
            <person name="Dalin E."/>
            <person name="Tice H."/>
            <person name="Bruce D."/>
            <person name="Goodwin L."/>
            <person name="Pitluck S."/>
            <person name="Schmutz J."/>
            <person name="Larimer F."/>
            <person name="Land M."/>
            <person name="Hauser L."/>
            <person name="Kyrpides N."/>
            <person name="Ovchinnikova G."/>
            <person name="Zhao F."/>
            <person name="Li T."/>
            <person name="Liu Z."/>
            <person name="Overmann J."/>
            <person name="Bryant D.A."/>
            <person name="Richardson P."/>
        </authorList>
    </citation>
    <scope>NUCLEOTIDE SEQUENCE [LARGE SCALE GENOMIC DNA]</scope>
    <source>
        <strain evidence="2">DSM 245 / NBRC 103803 / 6330</strain>
    </source>
</reference>
<dbReference type="SUPFAM" id="SSF53335">
    <property type="entry name" value="S-adenosyl-L-methionine-dependent methyltransferases"/>
    <property type="match status" value="1"/>
</dbReference>
<proteinExistence type="predicted"/>
<gene>
    <name evidence="1" type="ordered locus">Clim_1959</name>
</gene>
<evidence type="ECO:0000313" key="2">
    <source>
        <dbReference type="Proteomes" id="UP000008841"/>
    </source>
</evidence>
<dbReference type="KEGG" id="cli:Clim_1959"/>